<dbReference type="Gene3D" id="1.20.144.10">
    <property type="entry name" value="Phosphatidic acid phosphatase type 2/haloperoxidase"/>
    <property type="match status" value="2"/>
</dbReference>
<feature type="transmembrane region" description="Helical" evidence="1">
    <location>
        <begin position="215"/>
        <end position="233"/>
    </location>
</feature>
<feature type="transmembrane region" description="Helical" evidence="1">
    <location>
        <begin position="90"/>
        <end position="111"/>
    </location>
</feature>
<dbReference type="PANTHER" id="PTHR14969:SF13">
    <property type="entry name" value="AT30094P"/>
    <property type="match status" value="1"/>
</dbReference>
<sequence length="249" mass="26461">MESASASSIYDRVADLPLDSTLGLAVSLLKPRFLIPVAAAFAFLGLALFIASGRSFAFDRSLVLLFRESDDLSMPLGPAWFREAMRDVTALGSFVGLGMMTIAASLTLWLCRYRHLSIGLAVTVISATLVSTGLKIVIGRDRPDIVEHAALTFTASFPSGHAFLSAVTMLSIAGFIGLASHRDDIARLCIWLAWVMIVLIGVSRVYLGVHWPTDVIGGWCLGIAWSSLAVALLGRKMAAADPPDAGPGA</sequence>
<dbReference type="SUPFAM" id="SSF48317">
    <property type="entry name" value="Acid phosphatase/Vanadium-dependent haloperoxidase"/>
    <property type="match status" value="1"/>
</dbReference>
<feature type="transmembrane region" description="Helical" evidence="1">
    <location>
        <begin position="118"/>
        <end position="138"/>
    </location>
</feature>
<evidence type="ECO:0000313" key="4">
    <source>
        <dbReference type="Proteomes" id="UP000037822"/>
    </source>
</evidence>
<gene>
    <name evidence="3" type="ORF">AE618_05670</name>
</gene>
<feature type="transmembrane region" description="Helical" evidence="1">
    <location>
        <begin position="190"/>
        <end position="209"/>
    </location>
</feature>
<feature type="transmembrane region" description="Helical" evidence="1">
    <location>
        <begin position="33"/>
        <end position="52"/>
    </location>
</feature>
<name>A0A0N0MC88_9HYPH</name>
<keyword evidence="4" id="KW-1185">Reference proteome</keyword>
<keyword evidence="1" id="KW-0812">Transmembrane</keyword>
<dbReference type="Pfam" id="PF01569">
    <property type="entry name" value="PAP2"/>
    <property type="match status" value="1"/>
</dbReference>
<dbReference type="PATRIC" id="fig|1526658.3.peg.5527"/>
<dbReference type="InterPro" id="IPR000326">
    <property type="entry name" value="PAP2/HPO"/>
</dbReference>
<comment type="caution">
    <text evidence="3">The sequence shown here is derived from an EMBL/GenBank/DDBJ whole genome shotgun (WGS) entry which is preliminary data.</text>
</comment>
<accession>A0A0N0MC88</accession>
<dbReference type="PANTHER" id="PTHR14969">
    <property type="entry name" value="SPHINGOSINE-1-PHOSPHATE PHOSPHOHYDROLASE"/>
    <property type="match status" value="1"/>
</dbReference>
<organism evidence="3 4">
    <name type="scientific">Bosea vaviloviae</name>
    <dbReference type="NCBI Taxonomy" id="1526658"/>
    <lineage>
        <taxon>Bacteria</taxon>
        <taxon>Pseudomonadati</taxon>
        <taxon>Pseudomonadota</taxon>
        <taxon>Alphaproteobacteria</taxon>
        <taxon>Hyphomicrobiales</taxon>
        <taxon>Boseaceae</taxon>
        <taxon>Bosea</taxon>
    </lineage>
</organism>
<evidence type="ECO:0000313" key="3">
    <source>
        <dbReference type="EMBL" id="KPH81891.1"/>
    </source>
</evidence>
<dbReference type="InterPro" id="IPR036938">
    <property type="entry name" value="PAP2/HPO_sf"/>
</dbReference>
<dbReference type="SMART" id="SM00014">
    <property type="entry name" value="acidPPc"/>
    <property type="match status" value="1"/>
</dbReference>
<feature type="transmembrane region" description="Helical" evidence="1">
    <location>
        <begin position="158"/>
        <end position="178"/>
    </location>
</feature>
<keyword evidence="1" id="KW-0472">Membrane</keyword>
<dbReference type="AlphaFoldDB" id="A0A0N0MC88"/>
<dbReference type="EMBL" id="LGSZ01000025">
    <property type="protein sequence ID" value="KPH81891.1"/>
    <property type="molecule type" value="Genomic_DNA"/>
</dbReference>
<reference evidence="3 4" key="1">
    <citation type="submission" date="2015-07" db="EMBL/GenBank/DDBJ databases">
        <title>Whole genome sequencing of Bosea vaviloviae isolated from cave pool.</title>
        <authorList>
            <person name="Tan N.E.H."/>
            <person name="Lee Y.P."/>
            <person name="Gan H.M."/>
            <person name="Barton H."/>
            <person name="Savka M.A."/>
        </authorList>
    </citation>
    <scope>NUCLEOTIDE SEQUENCE [LARGE SCALE GENOMIC DNA]</scope>
    <source>
        <strain evidence="3 4">SD260</strain>
    </source>
</reference>
<dbReference type="CDD" id="cd03392">
    <property type="entry name" value="PAP2_like_2"/>
    <property type="match status" value="1"/>
</dbReference>
<keyword evidence="1" id="KW-1133">Transmembrane helix</keyword>
<protein>
    <recommendedName>
        <fullName evidence="2">Phosphatidic acid phosphatase type 2/haloperoxidase domain-containing protein</fullName>
    </recommendedName>
</protein>
<dbReference type="Proteomes" id="UP000037822">
    <property type="component" value="Unassembled WGS sequence"/>
</dbReference>
<evidence type="ECO:0000256" key="1">
    <source>
        <dbReference type="SAM" id="Phobius"/>
    </source>
</evidence>
<evidence type="ECO:0000259" key="2">
    <source>
        <dbReference type="SMART" id="SM00014"/>
    </source>
</evidence>
<proteinExistence type="predicted"/>
<feature type="domain" description="Phosphatidic acid phosphatase type 2/haloperoxidase" evidence="2">
    <location>
        <begin position="118"/>
        <end position="230"/>
    </location>
</feature>